<organism evidence="6 7">
    <name type="scientific">Pandoraea terrae</name>
    <dbReference type="NCBI Taxonomy" id="1537710"/>
    <lineage>
        <taxon>Bacteria</taxon>
        <taxon>Pseudomonadati</taxon>
        <taxon>Pseudomonadota</taxon>
        <taxon>Betaproteobacteria</taxon>
        <taxon>Burkholderiales</taxon>
        <taxon>Burkholderiaceae</taxon>
        <taxon>Pandoraea</taxon>
    </lineage>
</organism>
<feature type="domain" description="Amine oxidase" evidence="5">
    <location>
        <begin position="64"/>
        <end position="486"/>
    </location>
</feature>
<dbReference type="PRINTS" id="PR00757">
    <property type="entry name" value="AMINEOXDASEF"/>
</dbReference>
<dbReference type="SUPFAM" id="SSF54373">
    <property type="entry name" value="FAD-linked reductases, C-terminal domain"/>
    <property type="match status" value="1"/>
</dbReference>
<dbReference type="EMBL" id="CABPRZ010000047">
    <property type="protein sequence ID" value="VVE59635.1"/>
    <property type="molecule type" value="Genomic_DNA"/>
</dbReference>
<evidence type="ECO:0000256" key="3">
    <source>
        <dbReference type="ARBA" id="ARBA00023002"/>
    </source>
</evidence>
<keyword evidence="7" id="KW-1185">Reference proteome</keyword>
<accession>A0A5E4ZGT6</accession>
<dbReference type="PANTHER" id="PTHR43563:SF1">
    <property type="entry name" value="AMINE OXIDASE [FLAVIN-CONTAINING] B"/>
    <property type="match status" value="1"/>
</dbReference>
<reference evidence="6 7" key="1">
    <citation type="submission" date="2019-08" db="EMBL/GenBank/DDBJ databases">
        <authorList>
            <person name="Peeters C."/>
        </authorList>
    </citation>
    <scope>NUCLEOTIDE SEQUENCE [LARGE SCALE GENOMIC DNA]</scope>
    <source>
        <strain evidence="6 7">LMG 30175</strain>
    </source>
</reference>
<feature type="binding site" evidence="4">
    <location>
        <position position="280"/>
    </location>
    <ligand>
        <name>FAD</name>
        <dbReference type="ChEBI" id="CHEBI:57692"/>
    </ligand>
</feature>
<gene>
    <name evidence="6" type="ORF">PTE30175_05556</name>
</gene>
<feature type="binding site" evidence="4">
    <location>
        <position position="466"/>
    </location>
    <ligand>
        <name>FAD</name>
        <dbReference type="ChEBI" id="CHEBI:57692"/>
    </ligand>
</feature>
<comment type="similarity">
    <text evidence="2">Belongs to the flavin monoamine oxidase family.</text>
</comment>
<dbReference type="InterPro" id="IPR050703">
    <property type="entry name" value="Flavin_MAO"/>
</dbReference>
<evidence type="ECO:0000313" key="6">
    <source>
        <dbReference type="EMBL" id="VVE59635.1"/>
    </source>
</evidence>
<sequence>MKVDGVPEMDRKRKPDAETRRQLLRLAAVGAVSLAAGEVSLAAGGVAKSADRDVLDVAIIGAGLAGMTAARDLNRAGCESFVVLEARNRVGGRTYNHDLGHGVISEAGGQWIGPGQTAIADLARELQVESFPSYYDGKTVILAGDARVAQDFHGKGGGDESIGAKLGELARGVPSEAPWKAQNAAELDKLTYGDWLVQQGLNYEEEHFLGLAAKLTLGGAPAQLGLLHYLSLLNSAGCSFDQLESFKGGAQETRFVGGSQILSNKMASELGNKVNLSCPVRKISGWDRDVVELHTDRGVVRARRAILALNPALCNQIVFEPPLPDGRAQLQRHWPTTAPMRKTVHVYERPFWRDDGYCGQIYQVEGPVLFAYDNSPQDGSVGVLSAFVAPGALPSDSKAAERTLSAIYARALGDKAQRPTQFHDLDWGRVDQWTLQCIHPIPPGFWTKWGEFLHPAVGRLIWSGTETADIWAGAMDGAVRSGHRAALQALGAMAHRSAEA</sequence>
<dbReference type="Gene3D" id="3.50.50.60">
    <property type="entry name" value="FAD/NAD(P)-binding domain"/>
    <property type="match status" value="1"/>
</dbReference>
<dbReference type="Proteomes" id="UP000414233">
    <property type="component" value="Unassembled WGS sequence"/>
</dbReference>
<proteinExistence type="inferred from homology"/>
<comment type="cofactor">
    <cofactor evidence="1">
        <name>FAD</name>
        <dbReference type="ChEBI" id="CHEBI:57692"/>
    </cofactor>
</comment>
<name>A0A5E4ZGT6_9BURK</name>
<evidence type="ECO:0000256" key="2">
    <source>
        <dbReference type="ARBA" id="ARBA00005995"/>
    </source>
</evidence>
<feature type="binding site" evidence="4">
    <location>
        <begin position="85"/>
        <end position="86"/>
    </location>
    <ligand>
        <name>FAD</name>
        <dbReference type="ChEBI" id="CHEBI:57692"/>
    </ligand>
</feature>
<evidence type="ECO:0000256" key="4">
    <source>
        <dbReference type="PIRSR" id="PIRSR601613-1"/>
    </source>
</evidence>
<dbReference type="InterPro" id="IPR002937">
    <property type="entry name" value="Amino_oxidase"/>
</dbReference>
<protein>
    <submittedName>
        <fullName evidence="6">Amine oxidase</fullName>
    </submittedName>
</protein>
<dbReference type="InterPro" id="IPR001613">
    <property type="entry name" value="Flavin_amine_oxidase"/>
</dbReference>
<evidence type="ECO:0000259" key="5">
    <source>
        <dbReference type="Pfam" id="PF01593"/>
    </source>
</evidence>
<evidence type="ECO:0000313" key="7">
    <source>
        <dbReference type="Proteomes" id="UP000414233"/>
    </source>
</evidence>
<feature type="binding site" evidence="4">
    <location>
        <position position="387"/>
    </location>
    <ligand>
        <name>substrate</name>
    </ligand>
</feature>
<evidence type="ECO:0000256" key="1">
    <source>
        <dbReference type="ARBA" id="ARBA00001974"/>
    </source>
</evidence>
<dbReference type="Pfam" id="PF01593">
    <property type="entry name" value="Amino_oxidase"/>
    <property type="match status" value="1"/>
</dbReference>
<keyword evidence="3" id="KW-0560">Oxidoreductase</keyword>
<dbReference type="SUPFAM" id="SSF51905">
    <property type="entry name" value="FAD/NAD(P)-binding domain"/>
    <property type="match status" value="1"/>
</dbReference>
<dbReference type="GO" id="GO:0016491">
    <property type="term" value="F:oxidoreductase activity"/>
    <property type="evidence" value="ECO:0007669"/>
    <property type="project" value="UniProtKB-KW"/>
</dbReference>
<dbReference type="InterPro" id="IPR036188">
    <property type="entry name" value="FAD/NAD-bd_sf"/>
</dbReference>
<dbReference type="PANTHER" id="PTHR43563">
    <property type="entry name" value="AMINE OXIDASE"/>
    <property type="match status" value="1"/>
</dbReference>
<dbReference type="AlphaFoldDB" id="A0A5E4ZGT6"/>